<feature type="transmembrane region" description="Helical" evidence="2">
    <location>
        <begin position="43"/>
        <end position="68"/>
    </location>
</feature>
<dbReference type="OrthoDB" id="2110416at2759"/>
<reference evidence="3 4" key="1">
    <citation type="journal article" date="2019" name="Sci. Rep.">
        <title>Comparative genomics of chytrid fungi reveal insights into the obligate biotrophic and pathogenic lifestyle of Synchytrium endobioticum.</title>
        <authorList>
            <person name="van de Vossenberg B.T.L.H."/>
            <person name="Warris S."/>
            <person name="Nguyen H.D.T."/>
            <person name="van Gent-Pelzer M.P.E."/>
            <person name="Joly D.L."/>
            <person name="van de Geest H.C."/>
            <person name="Bonants P.J.M."/>
            <person name="Smith D.S."/>
            <person name="Levesque C.A."/>
            <person name="van der Lee T.A.J."/>
        </authorList>
    </citation>
    <scope>NUCLEOTIDE SEQUENCE [LARGE SCALE GENOMIC DNA]</scope>
    <source>
        <strain evidence="3 4">JEL517</strain>
    </source>
</reference>
<protein>
    <submittedName>
        <fullName evidence="3">Uncharacterized protein</fullName>
    </submittedName>
</protein>
<dbReference type="RefSeq" id="XP_031026365.1">
    <property type="nucleotide sequence ID" value="XM_031167766.1"/>
</dbReference>
<keyword evidence="2" id="KW-0472">Membrane</keyword>
<evidence type="ECO:0000256" key="1">
    <source>
        <dbReference type="SAM" id="MobiDB-lite"/>
    </source>
</evidence>
<feature type="region of interest" description="Disordered" evidence="1">
    <location>
        <begin position="552"/>
        <end position="573"/>
    </location>
</feature>
<name>A0A507C389_9FUNG</name>
<proteinExistence type="predicted"/>
<evidence type="ECO:0000313" key="3">
    <source>
        <dbReference type="EMBL" id="TPX35980.1"/>
    </source>
</evidence>
<evidence type="ECO:0000313" key="4">
    <source>
        <dbReference type="Proteomes" id="UP000319731"/>
    </source>
</evidence>
<dbReference type="AlphaFoldDB" id="A0A507C389"/>
<organism evidence="3 4">
    <name type="scientific">Synchytrium microbalum</name>
    <dbReference type="NCBI Taxonomy" id="1806994"/>
    <lineage>
        <taxon>Eukaryota</taxon>
        <taxon>Fungi</taxon>
        <taxon>Fungi incertae sedis</taxon>
        <taxon>Chytridiomycota</taxon>
        <taxon>Chytridiomycota incertae sedis</taxon>
        <taxon>Chytridiomycetes</taxon>
        <taxon>Synchytriales</taxon>
        <taxon>Synchytriaceae</taxon>
        <taxon>Synchytrium</taxon>
    </lineage>
</organism>
<dbReference type="EMBL" id="QEAO01000006">
    <property type="protein sequence ID" value="TPX35980.1"/>
    <property type="molecule type" value="Genomic_DNA"/>
</dbReference>
<accession>A0A507C389</accession>
<feature type="transmembrane region" description="Helical" evidence="2">
    <location>
        <begin position="425"/>
        <end position="449"/>
    </location>
</feature>
<dbReference type="Proteomes" id="UP000319731">
    <property type="component" value="Unassembled WGS sequence"/>
</dbReference>
<comment type="caution">
    <text evidence="3">The sequence shown here is derived from an EMBL/GenBank/DDBJ whole genome shotgun (WGS) entry which is preliminary data.</text>
</comment>
<dbReference type="GeneID" id="42003063"/>
<keyword evidence="2" id="KW-0812">Transmembrane</keyword>
<keyword evidence="4" id="KW-1185">Reference proteome</keyword>
<evidence type="ECO:0000256" key="2">
    <source>
        <dbReference type="SAM" id="Phobius"/>
    </source>
</evidence>
<gene>
    <name evidence="3" type="ORF">SmJEL517_g01838</name>
</gene>
<keyword evidence="2" id="KW-1133">Transmembrane helix</keyword>
<feature type="compositionally biased region" description="Polar residues" evidence="1">
    <location>
        <begin position="555"/>
        <end position="567"/>
    </location>
</feature>
<sequence>MEYIAASNTLQYPSSGRARQSSKVDVKKPMSWMERMQPSNWRIPLWVLLMSWKAVFTGALALVIGLLMREATAVSEDLGSHLADAAMKSAYLSIDGIMGSIEDSMITMTENSLVNSLVNLDPNVQNTGISSIDMSTHNDVLGGPLYSSCYPYSQCAATGLSIGDISFMGYNRLGAAISAPDIFYLQDNSTYYDPVSPGRKLYTRAMNSNYNAIINSSLFLQTKKLDAVSNTSAVLLSQGWLNFKTVPFWGSNVTPIQKTFAPDAVTFTSYLFYYRVGWYGLPYNQSNSGHWNHAAWMAISVPGFESELSGLNPSTNGLIYIMNSDGLMISSSTPNISQIGLTDAQYSACSSPNDVVASSCKFLVSTYGNISAIPNLSPPLFANTASGQHLVSARWMLRSNVAWVIVSCIPRSDIYAGIDATTSSVIIATVMIGVVGGCVSAALFTFAITKPLFTLKKLMEDARHLDFNRLSKTLMLKQSLVAELASMQETFFIMIQRFSDGLIQHASLMAGSSAQLPPPSPRAPSTLRSDSSLALRDATLAFAPQISVIGGTPTGPVSRSRQHSQLMDPSRMPQSVKEEDLGMIKSGIII</sequence>